<evidence type="ECO:0000256" key="1">
    <source>
        <dbReference type="ARBA" id="ARBA00006678"/>
    </source>
</evidence>
<feature type="domain" description="Exoribonuclease phosphorolytic" evidence="9">
    <location>
        <begin position="159"/>
        <end position="223"/>
    </location>
</feature>
<keyword evidence="3 7" id="KW-0820">tRNA-binding</keyword>
<evidence type="ECO:0000256" key="7">
    <source>
        <dbReference type="HAMAP-Rule" id="MF_00564"/>
    </source>
</evidence>
<dbReference type="PANTHER" id="PTHR11953">
    <property type="entry name" value="EXOSOME COMPLEX COMPONENT"/>
    <property type="match status" value="1"/>
</dbReference>
<reference evidence="10 11" key="1">
    <citation type="submission" date="2023-12" db="EMBL/GenBank/DDBJ databases">
        <title>Baltic Sea Cyanobacteria.</title>
        <authorList>
            <person name="Delbaje E."/>
            <person name="Fewer D.P."/>
            <person name="Shishido T.K."/>
        </authorList>
    </citation>
    <scope>NUCLEOTIDE SEQUENCE [LARGE SCALE GENOMIC DNA]</scope>
    <source>
        <strain evidence="10 11">UHCC 0281</strain>
    </source>
</reference>
<keyword evidence="5 7" id="KW-0548">Nucleotidyltransferase</keyword>
<feature type="binding site" evidence="7">
    <location>
        <position position="87"/>
    </location>
    <ligand>
        <name>phosphate</name>
        <dbReference type="ChEBI" id="CHEBI:43474"/>
        <note>substrate</note>
    </ligand>
</feature>
<dbReference type="EMBL" id="JAYGHY010000071">
    <property type="protein sequence ID" value="MEA5443831.1"/>
    <property type="molecule type" value="Genomic_DNA"/>
</dbReference>
<feature type="binding site" evidence="7">
    <location>
        <begin position="125"/>
        <end position="127"/>
    </location>
    <ligand>
        <name>phosphate</name>
        <dbReference type="ChEBI" id="CHEBI:43474"/>
        <note>substrate</note>
    </ligand>
</feature>
<organism evidence="10 11">
    <name type="scientific">Cyanobium gracile UHCC 0281</name>
    <dbReference type="NCBI Taxonomy" id="3110309"/>
    <lineage>
        <taxon>Bacteria</taxon>
        <taxon>Bacillati</taxon>
        <taxon>Cyanobacteriota</taxon>
        <taxon>Cyanophyceae</taxon>
        <taxon>Synechococcales</taxon>
        <taxon>Prochlorococcaceae</taxon>
        <taxon>Cyanobium</taxon>
    </lineage>
</organism>
<keyword evidence="6" id="KW-0694">RNA-binding</keyword>
<dbReference type="Gene3D" id="3.30.230.70">
    <property type="entry name" value="GHMP Kinase, N-terminal domain"/>
    <property type="match status" value="1"/>
</dbReference>
<comment type="subunit">
    <text evidence="7">Homohexameric ring arranged as a trimer of dimers.</text>
</comment>
<dbReference type="InterPro" id="IPR015847">
    <property type="entry name" value="ExoRNase_PH_dom2"/>
</dbReference>
<dbReference type="Proteomes" id="UP001302329">
    <property type="component" value="Unassembled WGS sequence"/>
</dbReference>
<dbReference type="InterPro" id="IPR027408">
    <property type="entry name" value="PNPase/RNase_PH_dom_sf"/>
</dbReference>
<dbReference type="PANTHER" id="PTHR11953:SF0">
    <property type="entry name" value="EXOSOME COMPLEX COMPONENT RRP41"/>
    <property type="match status" value="1"/>
</dbReference>
<dbReference type="InterPro" id="IPR020568">
    <property type="entry name" value="Ribosomal_Su5_D2-typ_SF"/>
</dbReference>
<comment type="similarity">
    <text evidence="1 7">Belongs to the RNase PH family.</text>
</comment>
<dbReference type="SUPFAM" id="SSF54211">
    <property type="entry name" value="Ribosomal protein S5 domain 2-like"/>
    <property type="match status" value="1"/>
</dbReference>
<evidence type="ECO:0000313" key="10">
    <source>
        <dbReference type="EMBL" id="MEA5443831.1"/>
    </source>
</evidence>
<dbReference type="EC" id="2.7.7.56" evidence="7"/>
<dbReference type="RefSeq" id="WP_323357793.1">
    <property type="nucleotide sequence ID" value="NZ_JAYGHY010000071.1"/>
</dbReference>
<evidence type="ECO:0000256" key="6">
    <source>
        <dbReference type="ARBA" id="ARBA00022884"/>
    </source>
</evidence>
<keyword evidence="4 7" id="KW-0819">tRNA processing</keyword>
<proteinExistence type="inferred from homology"/>
<dbReference type="InterPro" id="IPR036345">
    <property type="entry name" value="ExoRNase_PH_dom2_sf"/>
</dbReference>
<comment type="caution">
    <text evidence="10">The sequence shown here is derived from an EMBL/GenBank/DDBJ whole genome shotgun (WGS) entry which is preliminary data.</text>
</comment>
<evidence type="ECO:0000256" key="2">
    <source>
        <dbReference type="ARBA" id="ARBA00022552"/>
    </source>
</evidence>
<keyword evidence="2 7" id="KW-0698">rRNA processing</keyword>
<dbReference type="InterPro" id="IPR018336">
    <property type="entry name" value="RNase_PH_CS"/>
</dbReference>
<dbReference type="Pfam" id="PF03725">
    <property type="entry name" value="RNase_PH_C"/>
    <property type="match status" value="1"/>
</dbReference>
<dbReference type="InterPro" id="IPR001247">
    <property type="entry name" value="ExoRNase_PH_dom1"/>
</dbReference>
<comment type="function">
    <text evidence="7">Phosphorolytic 3'-5' exoribonuclease that plays an important role in tRNA 3'-end maturation. Removes nucleotide residues following the 3'-CCA terminus of tRNAs; can also add nucleotides to the ends of RNA molecules by using nucleoside diphosphates as substrates, but this may not be physiologically important. Probably plays a role in initiation of 16S rRNA degradation (leading to ribosome degradation) during starvation.</text>
</comment>
<name>A0ABU5SZG4_9CYAN</name>
<dbReference type="PROSITE" id="PS01277">
    <property type="entry name" value="RIBONUCLEASE_PH"/>
    <property type="match status" value="1"/>
</dbReference>
<evidence type="ECO:0000259" key="8">
    <source>
        <dbReference type="Pfam" id="PF01138"/>
    </source>
</evidence>
<accession>A0ABU5SZG4</accession>
<dbReference type="SUPFAM" id="SSF55666">
    <property type="entry name" value="Ribonuclease PH domain 2-like"/>
    <property type="match status" value="1"/>
</dbReference>
<evidence type="ECO:0000256" key="4">
    <source>
        <dbReference type="ARBA" id="ARBA00022694"/>
    </source>
</evidence>
<dbReference type="Pfam" id="PF01138">
    <property type="entry name" value="RNase_PH"/>
    <property type="match status" value="1"/>
</dbReference>
<dbReference type="InterPro" id="IPR050080">
    <property type="entry name" value="RNase_PH"/>
</dbReference>
<keyword evidence="11" id="KW-1185">Reference proteome</keyword>
<evidence type="ECO:0000313" key="11">
    <source>
        <dbReference type="Proteomes" id="UP001302329"/>
    </source>
</evidence>
<sequence length="254" mass="27266">MPTPRNDGRRADELRPVGLEWDPMGFALSSVFFSAGRTRVLCSVCLDPEVPRWRRGSGSGWLSAEYRLLPASTPSRQGRELMKLSGRTQEIQRLIGRSLRASLDLEALGERTLLVDCDVLQADAGTRTASITGAWVALAAALERLQQQGVLAASPLRQQVSAVSVGLVDGQALLDLDYSEDSRAEVDLNVVMDEQGRLLEIQGTAEGAPFPRARLDALLDLAEPGLRALQEAQRQALAVAPAGPSVVAATRTTG</sequence>
<evidence type="ECO:0000256" key="3">
    <source>
        <dbReference type="ARBA" id="ARBA00022555"/>
    </source>
</evidence>
<keyword evidence="7" id="KW-0808">Transferase</keyword>
<dbReference type="InterPro" id="IPR002381">
    <property type="entry name" value="RNase_PH_bac-type"/>
</dbReference>
<protein>
    <recommendedName>
        <fullName evidence="7">Ribonuclease PH</fullName>
        <shortName evidence="7">RNase PH</shortName>
        <ecNumber evidence="7">2.7.7.56</ecNumber>
    </recommendedName>
    <alternativeName>
        <fullName evidence="7">tRNA nucleotidyltransferase</fullName>
    </alternativeName>
</protein>
<dbReference type="HAMAP" id="MF_00564">
    <property type="entry name" value="RNase_PH"/>
    <property type="match status" value="1"/>
</dbReference>
<gene>
    <name evidence="7 10" type="primary">rph</name>
    <name evidence="10" type="ORF">VB739_14835</name>
</gene>
<feature type="domain" description="Exoribonuclease phosphorolytic" evidence="8">
    <location>
        <begin position="13"/>
        <end position="141"/>
    </location>
</feature>
<evidence type="ECO:0000259" key="9">
    <source>
        <dbReference type="Pfam" id="PF03725"/>
    </source>
</evidence>
<evidence type="ECO:0000256" key="5">
    <source>
        <dbReference type="ARBA" id="ARBA00022695"/>
    </source>
</evidence>
<comment type="catalytic activity">
    <reaction evidence="7">
        <text>tRNA(n+1) + phosphate = tRNA(n) + a ribonucleoside 5'-diphosphate</text>
        <dbReference type="Rhea" id="RHEA:10628"/>
        <dbReference type="Rhea" id="RHEA-COMP:17343"/>
        <dbReference type="Rhea" id="RHEA-COMP:17344"/>
        <dbReference type="ChEBI" id="CHEBI:43474"/>
        <dbReference type="ChEBI" id="CHEBI:57930"/>
        <dbReference type="ChEBI" id="CHEBI:173114"/>
        <dbReference type="EC" id="2.7.7.56"/>
    </reaction>
</comment>
<dbReference type="NCBIfam" id="TIGR01966">
    <property type="entry name" value="RNasePH"/>
    <property type="match status" value="1"/>
</dbReference>